<accession>A0AA40CDT0</accession>
<feature type="transmembrane region" description="Helical" evidence="1">
    <location>
        <begin position="93"/>
        <end position="113"/>
    </location>
</feature>
<comment type="caution">
    <text evidence="2">The sequence shown here is derived from an EMBL/GenBank/DDBJ whole genome shotgun (WGS) entry which is preliminary data.</text>
</comment>
<evidence type="ECO:0000313" key="2">
    <source>
        <dbReference type="EMBL" id="KAK0634762.1"/>
    </source>
</evidence>
<keyword evidence="1" id="KW-1133">Transmembrane helix</keyword>
<proteinExistence type="predicted"/>
<protein>
    <submittedName>
        <fullName evidence="2">Uncharacterized protein</fullName>
    </submittedName>
</protein>
<gene>
    <name evidence="2" type="ORF">B0T17DRAFT_16412</name>
</gene>
<reference evidence="2" key="1">
    <citation type="submission" date="2023-06" db="EMBL/GenBank/DDBJ databases">
        <title>Genome-scale phylogeny and comparative genomics of the fungal order Sordariales.</title>
        <authorList>
            <consortium name="Lawrence Berkeley National Laboratory"/>
            <person name="Hensen N."/>
            <person name="Bonometti L."/>
            <person name="Westerberg I."/>
            <person name="Brannstrom I.O."/>
            <person name="Guillou S."/>
            <person name="Cros-Aarteil S."/>
            <person name="Calhoun S."/>
            <person name="Haridas S."/>
            <person name="Kuo A."/>
            <person name="Mondo S."/>
            <person name="Pangilinan J."/>
            <person name="Riley R."/>
            <person name="LaButti K."/>
            <person name="Andreopoulos B."/>
            <person name="Lipzen A."/>
            <person name="Chen C."/>
            <person name="Yanf M."/>
            <person name="Daum C."/>
            <person name="Ng V."/>
            <person name="Clum A."/>
            <person name="Steindorff A."/>
            <person name="Ohm R."/>
            <person name="Martin F."/>
            <person name="Silar P."/>
            <person name="Natvig D."/>
            <person name="Lalanne C."/>
            <person name="Gautier V."/>
            <person name="Ament-velasquez S.L."/>
            <person name="Kruys A."/>
            <person name="Hutchinson M.I."/>
            <person name="Powell A.J."/>
            <person name="Barry K."/>
            <person name="Miller A.N."/>
            <person name="Grigoriev I.V."/>
            <person name="Debuchy R."/>
            <person name="Gladieux P."/>
            <person name="Thoren M.H."/>
            <person name="Johannesson H."/>
        </authorList>
    </citation>
    <scope>NUCLEOTIDE SEQUENCE</scope>
    <source>
        <strain evidence="2">SMH3391-2</strain>
    </source>
</reference>
<dbReference type="AlphaFoldDB" id="A0AA40CDT0"/>
<feature type="transmembrane region" description="Helical" evidence="1">
    <location>
        <begin position="61"/>
        <end position="81"/>
    </location>
</feature>
<evidence type="ECO:0000256" key="1">
    <source>
        <dbReference type="SAM" id="Phobius"/>
    </source>
</evidence>
<dbReference type="Proteomes" id="UP001174934">
    <property type="component" value="Unassembled WGS sequence"/>
</dbReference>
<sequence length="152" mass="16911">MSIVSMTTSDFSFLAMVDTKKRPATQTFFLFFPTILRLDGLDITPTRQKLILSVSFLDAKGAVVFTFSTSTVFGICHHHLTRFGIAGVGMITWMIYLPTFSLGNLFTLVVSFLSSGVAYMGWIYFTGVWGIMVIMMAFSWLGWMGAGLDERG</sequence>
<feature type="transmembrane region" description="Helical" evidence="1">
    <location>
        <begin position="119"/>
        <end position="143"/>
    </location>
</feature>
<keyword evidence="1" id="KW-0812">Transmembrane</keyword>
<dbReference type="EMBL" id="JAULSR010000001">
    <property type="protein sequence ID" value="KAK0634762.1"/>
    <property type="molecule type" value="Genomic_DNA"/>
</dbReference>
<evidence type="ECO:0000313" key="3">
    <source>
        <dbReference type="Proteomes" id="UP001174934"/>
    </source>
</evidence>
<organism evidence="2 3">
    <name type="scientific">Bombardia bombarda</name>
    <dbReference type="NCBI Taxonomy" id="252184"/>
    <lineage>
        <taxon>Eukaryota</taxon>
        <taxon>Fungi</taxon>
        <taxon>Dikarya</taxon>
        <taxon>Ascomycota</taxon>
        <taxon>Pezizomycotina</taxon>
        <taxon>Sordariomycetes</taxon>
        <taxon>Sordariomycetidae</taxon>
        <taxon>Sordariales</taxon>
        <taxon>Lasiosphaeriaceae</taxon>
        <taxon>Bombardia</taxon>
    </lineage>
</organism>
<name>A0AA40CDT0_9PEZI</name>
<keyword evidence="1" id="KW-0472">Membrane</keyword>
<keyword evidence="3" id="KW-1185">Reference proteome</keyword>